<dbReference type="SUPFAM" id="SSF54427">
    <property type="entry name" value="NTF2-like"/>
    <property type="match status" value="1"/>
</dbReference>
<reference evidence="4" key="1">
    <citation type="journal article" date="2019" name="Int. J. Syst. Evol. Microbiol.">
        <title>The Global Catalogue of Microorganisms (GCM) 10K type strain sequencing project: providing services to taxonomists for standard genome sequencing and annotation.</title>
        <authorList>
            <consortium name="The Broad Institute Genomics Platform"/>
            <consortium name="The Broad Institute Genome Sequencing Center for Infectious Disease"/>
            <person name="Wu L."/>
            <person name="Ma J."/>
        </authorList>
    </citation>
    <scope>NUCLEOTIDE SEQUENCE [LARGE SCALE GENOMIC DNA]</scope>
    <source>
        <strain evidence="4">KCTC 42964</strain>
    </source>
</reference>
<proteinExistence type="predicted"/>
<accession>A0ABV7L3M3</accession>
<dbReference type="PANTHER" id="PTHR34957:SF1">
    <property type="entry name" value="NUCLEAR TRANSPORT FACTOR 2 (NTF2) FAMILY PROTEIN"/>
    <property type="match status" value="1"/>
</dbReference>
<dbReference type="Gene3D" id="3.10.450.50">
    <property type="match status" value="1"/>
</dbReference>
<dbReference type="InterPro" id="IPR037401">
    <property type="entry name" value="SnoaL-like"/>
</dbReference>
<name>A0ABV7L3M3_9PROT</name>
<keyword evidence="4" id="KW-1185">Reference proteome</keyword>
<evidence type="ECO:0000313" key="3">
    <source>
        <dbReference type="EMBL" id="MFC3228951.1"/>
    </source>
</evidence>
<dbReference type="InterPro" id="IPR032710">
    <property type="entry name" value="NTF2-like_dom_sf"/>
</dbReference>
<feature type="domain" description="SnoaL-like" evidence="2">
    <location>
        <begin position="7"/>
        <end position="115"/>
    </location>
</feature>
<dbReference type="Pfam" id="PF13474">
    <property type="entry name" value="SnoaL_3"/>
    <property type="match status" value="1"/>
</dbReference>
<gene>
    <name evidence="3" type="ORF">ACFOGJ_17030</name>
</gene>
<sequence>MHDLDAVLAANESFYRAFAEADMAAMEALWAERSPVACIHPGWPPLTERADVIESWRRILTNPGQDAPECRAPEVLLYGDMALVLCFEAIAGQVLVASNYFVQEAGGWRLVHHQSGPVNEAPRPKRPPGPRSVH</sequence>
<dbReference type="PANTHER" id="PTHR34957">
    <property type="entry name" value="NUCLEAR TRANSPORT FACTOR 2 (NTF2) FAMILY PROTEIN"/>
    <property type="match status" value="1"/>
</dbReference>
<protein>
    <submittedName>
        <fullName evidence="3">Nuclear transport factor 2 family protein</fullName>
    </submittedName>
</protein>
<dbReference type="RefSeq" id="WP_379902616.1">
    <property type="nucleotide sequence ID" value="NZ_JBHRTR010000029.1"/>
</dbReference>
<evidence type="ECO:0000259" key="2">
    <source>
        <dbReference type="Pfam" id="PF13474"/>
    </source>
</evidence>
<dbReference type="Proteomes" id="UP001595528">
    <property type="component" value="Unassembled WGS sequence"/>
</dbReference>
<evidence type="ECO:0000313" key="4">
    <source>
        <dbReference type="Proteomes" id="UP001595528"/>
    </source>
</evidence>
<feature type="region of interest" description="Disordered" evidence="1">
    <location>
        <begin position="114"/>
        <end position="134"/>
    </location>
</feature>
<organism evidence="3 4">
    <name type="scientific">Marinibaculum pumilum</name>
    <dbReference type="NCBI Taxonomy" id="1766165"/>
    <lineage>
        <taxon>Bacteria</taxon>
        <taxon>Pseudomonadati</taxon>
        <taxon>Pseudomonadota</taxon>
        <taxon>Alphaproteobacteria</taxon>
        <taxon>Rhodospirillales</taxon>
        <taxon>Rhodospirillaceae</taxon>
        <taxon>Marinibaculum</taxon>
    </lineage>
</organism>
<evidence type="ECO:0000256" key="1">
    <source>
        <dbReference type="SAM" id="MobiDB-lite"/>
    </source>
</evidence>
<feature type="compositionally biased region" description="Basic residues" evidence="1">
    <location>
        <begin position="124"/>
        <end position="134"/>
    </location>
</feature>
<dbReference type="EMBL" id="JBHRTR010000029">
    <property type="protein sequence ID" value="MFC3228951.1"/>
    <property type="molecule type" value="Genomic_DNA"/>
</dbReference>
<comment type="caution">
    <text evidence="3">The sequence shown here is derived from an EMBL/GenBank/DDBJ whole genome shotgun (WGS) entry which is preliminary data.</text>
</comment>